<dbReference type="PANTHER" id="PTHR20963:SF24">
    <property type="entry name" value="3-PHYTASE B"/>
    <property type="match status" value="1"/>
</dbReference>
<organism evidence="2 3">
    <name type="scientific">Asterophora parasitica</name>
    <dbReference type="NCBI Taxonomy" id="117018"/>
    <lineage>
        <taxon>Eukaryota</taxon>
        <taxon>Fungi</taxon>
        <taxon>Dikarya</taxon>
        <taxon>Basidiomycota</taxon>
        <taxon>Agaricomycotina</taxon>
        <taxon>Agaricomycetes</taxon>
        <taxon>Agaricomycetidae</taxon>
        <taxon>Agaricales</taxon>
        <taxon>Tricholomatineae</taxon>
        <taxon>Lyophyllaceae</taxon>
        <taxon>Asterophora</taxon>
    </lineage>
</organism>
<proteinExistence type="predicted"/>
<dbReference type="EMBL" id="JABCKV010000143">
    <property type="protein sequence ID" value="KAG5642973.1"/>
    <property type="molecule type" value="Genomic_DNA"/>
</dbReference>
<reference evidence="2" key="2">
    <citation type="submission" date="2021-10" db="EMBL/GenBank/DDBJ databases">
        <title>Phylogenomics reveals ancestral predisposition of the termite-cultivated fungus Termitomyces towards a domesticated lifestyle.</title>
        <authorList>
            <person name="Auxier B."/>
            <person name="Grum-Grzhimaylo A."/>
            <person name="Cardenas M.E."/>
            <person name="Lodge J.D."/>
            <person name="Laessoe T."/>
            <person name="Pedersen O."/>
            <person name="Smith M.E."/>
            <person name="Kuyper T.W."/>
            <person name="Franco-Molano E.A."/>
            <person name="Baroni T.J."/>
            <person name="Aanen D.K."/>
        </authorList>
    </citation>
    <scope>NUCLEOTIDE SEQUENCE</scope>
    <source>
        <strain evidence="2">AP01</strain>
        <tissue evidence="2">Mycelium</tissue>
    </source>
</reference>
<dbReference type="CDD" id="cd07061">
    <property type="entry name" value="HP_HAP_like"/>
    <property type="match status" value="1"/>
</dbReference>
<name>A0A9P7KA51_9AGAR</name>
<evidence type="ECO:0000313" key="3">
    <source>
        <dbReference type="Proteomes" id="UP000775547"/>
    </source>
</evidence>
<dbReference type="PROSITE" id="PS00778">
    <property type="entry name" value="HIS_ACID_PHOSPHAT_2"/>
    <property type="match status" value="1"/>
</dbReference>
<dbReference type="InterPro" id="IPR033379">
    <property type="entry name" value="Acid_Pase_AS"/>
</dbReference>
<keyword evidence="3" id="KW-1185">Reference proteome</keyword>
<accession>A0A9P7KA51</accession>
<dbReference type="PANTHER" id="PTHR20963">
    <property type="entry name" value="MULTIPLE INOSITOL POLYPHOSPHATE PHOSPHATASE-RELATED"/>
    <property type="match status" value="1"/>
</dbReference>
<dbReference type="AlphaFoldDB" id="A0A9P7KA51"/>
<dbReference type="OrthoDB" id="6509975at2759"/>
<evidence type="ECO:0008006" key="4">
    <source>
        <dbReference type="Google" id="ProtNLM"/>
    </source>
</evidence>
<keyword evidence="1" id="KW-0378">Hydrolase</keyword>
<dbReference type="Gene3D" id="3.40.50.1240">
    <property type="entry name" value="Phosphoglycerate mutase-like"/>
    <property type="match status" value="1"/>
</dbReference>
<evidence type="ECO:0000313" key="2">
    <source>
        <dbReference type="EMBL" id="KAG5642973.1"/>
    </source>
</evidence>
<gene>
    <name evidence="2" type="ORF">DXG03_001821</name>
</gene>
<evidence type="ECO:0000256" key="1">
    <source>
        <dbReference type="ARBA" id="ARBA00022801"/>
    </source>
</evidence>
<dbReference type="InterPro" id="IPR029033">
    <property type="entry name" value="His_PPase_superfam"/>
</dbReference>
<dbReference type="InterPro" id="IPR000560">
    <property type="entry name" value="His_Pase_clade-2"/>
</dbReference>
<sequence length="253" mass="28029">MNNTLDTSRCPNAGGSGVQTSQWLLTYGPSIAERLNRQAPGANLAATDVYNLMVLCPFETVWLNSLSPFCNLFSESEFQQFEYMGDLDKYYKPGYGQPLGPVQGVGYVNELLARLTGTPVRDNTTTNRTLDASPLTFPLDRTIYADFSHDNQMVAIYAALGLFRQQMPPDPSSPDPKRNWLASHLVPFSARLVTEKLACGRHGEEFVRIFVNDARQPLEFCGAGEDGLCTLKAFVDSQSYARTDGNGDFTKCR</sequence>
<dbReference type="Pfam" id="PF00328">
    <property type="entry name" value="His_Phos_2"/>
    <property type="match status" value="1"/>
</dbReference>
<protein>
    <recommendedName>
        <fullName evidence="4">3-phytase</fullName>
    </recommendedName>
</protein>
<reference evidence="2" key="1">
    <citation type="submission" date="2020-07" db="EMBL/GenBank/DDBJ databases">
        <authorList>
            <person name="Nieuwenhuis M."/>
            <person name="Van De Peppel L.J.J."/>
        </authorList>
    </citation>
    <scope>NUCLEOTIDE SEQUENCE</scope>
    <source>
        <strain evidence="2">AP01</strain>
        <tissue evidence="2">Mycelium</tissue>
    </source>
</reference>
<dbReference type="GO" id="GO:0003993">
    <property type="term" value="F:acid phosphatase activity"/>
    <property type="evidence" value="ECO:0007669"/>
    <property type="project" value="TreeGrafter"/>
</dbReference>
<dbReference type="SUPFAM" id="SSF53254">
    <property type="entry name" value="Phosphoglycerate mutase-like"/>
    <property type="match status" value="1"/>
</dbReference>
<comment type="caution">
    <text evidence="2">The sequence shown here is derived from an EMBL/GenBank/DDBJ whole genome shotgun (WGS) entry which is preliminary data.</text>
</comment>
<dbReference type="Proteomes" id="UP000775547">
    <property type="component" value="Unassembled WGS sequence"/>
</dbReference>